<dbReference type="EMBL" id="QXQB01000002">
    <property type="protein sequence ID" value="RJX40293.1"/>
    <property type="molecule type" value="Genomic_DNA"/>
</dbReference>
<dbReference type="Proteomes" id="UP000267798">
    <property type="component" value="Unassembled WGS sequence"/>
</dbReference>
<evidence type="ECO:0000256" key="1">
    <source>
        <dbReference type="ARBA" id="ARBA00022448"/>
    </source>
</evidence>
<dbReference type="InterPro" id="IPR003593">
    <property type="entry name" value="AAA+_ATPase"/>
</dbReference>
<dbReference type="Pfam" id="PF00005">
    <property type="entry name" value="ABC_tran"/>
    <property type="match status" value="1"/>
</dbReference>
<organism evidence="5 6">
    <name type="scientific">Paenibacillus pinisoli</name>
    <dbReference type="NCBI Taxonomy" id="1276110"/>
    <lineage>
        <taxon>Bacteria</taxon>
        <taxon>Bacillati</taxon>
        <taxon>Bacillota</taxon>
        <taxon>Bacilli</taxon>
        <taxon>Bacillales</taxon>
        <taxon>Paenibacillaceae</taxon>
        <taxon>Paenibacillus</taxon>
    </lineage>
</organism>
<dbReference type="PROSITE" id="PS00211">
    <property type="entry name" value="ABC_TRANSPORTER_1"/>
    <property type="match status" value="1"/>
</dbReference>
<reference evidence="5 6" key="1">
    <citation type="submission" date="2018-09" db="EMBL/GenBank/DDBJ databases">
        <title>Paenibacillus aracenensis nov. sp. isolated from a cave in southern Spain.</title>
        <authorList>
            <person name="Jurado V."/>
            <person name="Gutierrez-Patricio S."/>
            <person name="Gonzalez-Pimentel J.L."/>
            <person name="Miller A.Z."/>
            <person name="Laiz L."/>
            <person name="Saiz-Jimenez C."/>
        </authorList>
    </citation>
    <scope>NUCLEOTIDE SEQUENCE [LARGE SCALE GENOMIC DNA]</scope>
    <source>
        <strain evidence="5 6">JCM 19203</strain>
    </source>
</reference>
<sequence>MGDKENAYVLQAAIAKAGYEAEKATIRDIHLKVAPGELVGLIGPNGAGKSTTVKTIMGLMPNVTGKVEIGGRHKRYAYVPEQPVYYEYFTLWEHLRLAASVFGITEAQFASKAERLLEQFRLTEEKHHYPMSFSKGMQQKLMLIIAFLLEPDIYIVDEPFVGLDPRATSDFLSLLQGELDRGAGVLMSTHVLDTAERICRSFVLINQGSIVAQGSLDQVRRDAGCAEDATLSQCFLALT</sequence>
<comment type="caution">
    <text evidence="5">The sequence shown here is derived from an EMBL/GenBank/DDBJ whole genome shotgun (WGS) entry which is preliminary data.</text>
</comment>
<gene>
    <name evidence="5" type="ORF">D3P09_13140</name>
</gene>
<dbReference type="PANTHER" id="PTHR42939">
    <property type="entry name" value="ABC TRANSPORTER ATP-BINDING PROTEIN ALBC-RELATED"/>
    <property type="match status" value="1"/>
</dbReference>
<dbReference type="AlphaFoldDB" id="A0A3A6PY75"/>
<evidence type="ECO:0000313" key="6">
    <source>
        <dbReference type="Proteomes" id="UP000267798"/>
    </source>
</evidence>
<dbReference type="Gene3D" id="3.40.50.300">
    <property type="entry name" value="P-loop containing nucleotide triphosphate hydrolases"/>
    <property type="match status" value="1"/>
</dbReference>
<keyword evidence="1" id="KW-0813">Transport</keyword>
<keyword evidence="2" id="KW-0547">Nucleotide-binding</keyword>
<dbReference type="SUPFAM" id="SSF52540">
    <property type="entry name" value="P-loop containing nucleoside triphosphate hydrolases"/>
    <property type="match status" value="1"/>
</dbReference>
<evidence type="ECO:0000313" key="5">
    <source>
        <dbReference type="EMBL" id="RJX40293.1"/>
    </source>
</evidence>
<evidence type="ECO:0000256" key="3">
    <source>
        <dbReference type="ARBA" id="ARBA00022840"/>
    </source>
</evidence>
<dbReference type="SMART" id="SM00382">
    <property type="entry name" value="AAA"/>
    <property type="match status" value="1"/>
</dbReference>
<dbReference type="GO" id="GO:0005524">
    <property type="term" value="F:ATP binding"/>
    <property type="evidence" value="ECO:0007669"/>
    <property type="project" value="UniProtKB-KW"/>
</dbReference>
<dbReference type="InterPro" id="IPR003439">
    <property type="entry name" value="ABC_transporter-like_ATP-bd"/>
</dbReference>
<evidence type="ECO:0000259" key="4">
    <source>
        <dbReference type="PROSITE" id="PS50893"/>
    </source>
</evidence>
<proteinExistence type="predicted"/>
<dbReference type="PANTHER" id="PTHR42939:SF2">
    <property type="entry name" value="ABC-TYPE TRANSPORTER ATP-BINDING PROTEIN ECSA"/>
    <property type="match status" value="1"/>
</dbReference>
<feature type="domain" description="ABC transporter" evidence="4">
    <location>
        <begin position="9"/>
        <end position="232"/>
    </location>
</feature>
<dbReference type="InterPro" id="IPR027417">
    <property type="entry name" value="P-loop_NTPase"/>
</dbReference>
<protein>
    <submittedName>
        <fullName evidence="5">ABC transporter ATP-binding protein</fullName>
    </submittedName>
</protein>
<keyword evidence="3 5" id="KW-0067">ATP-binding</keyword>
<accession>A0A3A6PY75</accession>
<dbReference type="CDD" id="cd03230">
    <property type="entry name" value="ABC_DR_subfamily_A"/>
    <property type="match status" value="1"/>
</dbReference>
<keyword evidence="6" id="KW-1185">Reference proteome</keyword>
<dbReference type="InterPro" id="IPR017871">
    <property type="entry name" value="ABC_transporter-like_CS"/>
</dbReference>
<evidence type="ECO:0000256" key="2">
    <source>
        <dbReference type="ARBA" id="ARBA00022741"/>
    </source>
</evidence>
<name>A0A3A6PY75_9BACL</name>
<dbReference type="InterPro" id="IPR051782">
    <property type="entry name" value="ABC_Transporter_VariousFunc"/>
</dbReference>
<dbReference type="OrthoDB" id="9804819at2"/>
<dbReference type="PROSITE" id="PS50893">
    <property type="entry name" value="ABC_TRANSPORTER_2"/>
    <property type="match status" value="1"/>
</dbReference>
<dbReference type="GO" id="GO:0016887">
    <property type="term" value="F:ATP hydrolysis activity"/>
    <property type="evidence" value="ECO:0007669"/>
    <property type="project" value="InterPro"/>
</dbReference>